<dbReference type="GO" id="GO:0003677">
    <property type="term" value="F:DNA binding"/>
    <property type="evidence" value="ECO:0007669"/>
    <property type="project" value="UniProtKB-UniRule"/>
</dbReference>
<dbReference type="InterPro" id="IPR011010">
    <property type="entry name" value="DNA_brk_join_enz"/>
</dbReference>
<dbReference type="AlphaFoldDB" id="A0A9N8IJY4"/>
<evidence type="ECO:0000256" key="3">
    <source>
        <dbReference type="ARBA" id="ARBA00023125"/>
    </source>
</evidence>
<comment type="caution">
    <text evidence="8">The sequence shown here is derived from an EMBL/GenBank/DDBJ whole genome shotgun (WGS) entry which is preliminary data.</text>
</comment>
<keyword evidence="3 5" id="KW-0238">DNA-binding</keyword>
<dbReference type="Pfam" id="PF14659">
    <property type="entry name" value="Phage_int_SAM_3"/>
    <property type="match status" value="1"/>
</dbReference>
<dbReference type="InterPro" id="IPR002104">
    <property type="entry name" value="Integrase_catalytic"/>
</dbReference>
<dbReference type="Gene3D" id="1.10.443.10">
    <property type="entry name" value="Intergrase catalytic core"/>
    <property type="match status" value="1"/>
</dbReference>
<organism evidence="8 9">
    <name type="scientific">Staphylococcus aureus</name>
    <dbReference type="NCBI Taxonomy" id="1280"/>
    <lineage>
        <taxon>Bacteria</taxon>
        <taxon>Bacillati</taxon>
        <taxon>Bacillota</taxon>
        <taxon>Bacilli</taxon>
        <taxon>Bacillales</taxon>
        <taxon>Staphylococcaceae</taxon>
        <taxon>Staphylococcus</taxon>
    </lineage>
</organism>
<dbReference type="InterPro" id="IPR010998">
    <property type="entry name" value="Integrase_recombinase_N"/>
</dbReference>
<dbReference type="InterPro" id="IPR028259">
    <property type="entry name" value="AP2-like_int_N"/>
</dbReference>
<feature type="domain" description="Core-binding (CB)" evidence="7">
    <location>
        <begin position="71"/>
        <end position="153"/>
    </location>
</feature>
<comment type="similarity">
    <text evidence="1">Belongs to the 'phage' integrase family.</text>
</comment>
<dbReference type="GO" id="GO:0006310">
    <property type="term" value="P:DNA recombination"/>
    <property type="evidence" value="ECO:0007669"/>
    <property type="project" value="UniProtKB-KW"/>
</dbReference>
<reference evidence="8 9" key="1">
    <citation type="submission" date="2020-06" db="EMBL/GenBank/DDBJ databases">
        <authorList>
            <consortium name="Pathogen Informatics"/>
        </authorList>
    </citation>
    <scope>NUCLEOTIDE SEQUENCE [LARGE SCALE GENOMIC DNA]</scope>
    <source>
        <strain evidence="8 9">MOS114</strain>
    </source>
</reference>
<dbReference type="Proteomes" id="UP000507402">
    <property type="component" value="Unassembled WGS sequence"/>
</dbReference>
<evidence type="ECO:0000256" key="2">
    <source>
        <dbReference type="ARBA" id="ARBA00022908"/>
    </source>
</evidence>
<evidence type="ECO:0000256" key="5">
    <source>
        <dbReference type="PROSITE-ProRule" id="PRU01248"/>
    </source>
</evidence>
<dbReference type="PROSITE" id="PS51898">
    <property type="entry name" value="TYR_RECOMBINASE"/>
    <property type="match status" value="1"/>
</dbReference>
<evidence type="ECO:0000259" key="7">
    <source>
        <dbReference type="PROSITE" id="PS51900"/>
    </source>
</evidence>
<dbReference type="InterPro" id="IPR013762">
    <property type="entry name" value="Integrase-like_cat_sf"/>
</dbReference>
<dbReference type="SUPFAM" id="SSF56349">
    <property type="entry name" value="DNA breaking-rejoining enzymes"/>
    <property type="match status" value="1"/>
</dbReference>
<evidence type="ECO:0000256" key="4">
    <source>
        <dbReference type="ARBA" id="ARBA00023172"/>
    </source>
</evidence>
<dbReference type="GO" id="GO:0015074">
    <property type="term" value="P:DNA integration"/>
    <property type="evidence" value="ECO:0007669"/>
    <property type="project" value="UniProtKB-KW"/>
</dbReference>
<dbReference type="EMBL" id="CAIIGN010000008">
    <property type="protein sequence ID" value="CAC8247156.1"/>
    <property type="molecule type" value="Genomic_DNA"/>
</dbReference>
<dbReference type="InterPro" id="IPR044068">
    <property type="entry name" value="CB"/>
</dbReference>
<dbReference type="CDD" id="cd01189">
    <property type="entry name" value="INT_ICEBs1_C_like"/>
    <property type="match status" value="1"/>
</dbReference>
<gene>
    <name evidence="8" type="ORF">SAMEA70153168_02122</name>
</gene>
<keyword evidence="2" id="KW-0229">DNA integration</keyword>
<name>A0A9N8IJY4_STAAU</name>
<protein>
    <submittedName>
        <fullName evidence="8">Integrase</fullName>
    </submittedName>
</protein>
<dbReference type="Pfam" id="PF00589">
    <property type="entry name" value="Phage_integrase"/>
    <property type="match status" value="1"/>
</dbReference>
<dbReference type="InterPro" id="IPR050808">
    <property type="entry name" value="Phage_Integrase"/>
</dbReference>
<dbReference type="Gene3D" id="1.10.150.130">
    <property type="match status" value="1"/>
</dbReference>
<dbReference type="InterPro" id="IPR004107">
    <property type="entry name" value="Integrase_SAM-like_N"/>
</dbReference>
<proteinExistence type="inferred from homology"/>
<dbReference type="PANTHER" id="PTHR30629">
    <property type="entry name" value="PROPHAGE INTEGRASE"/>
    <property type="match status" value="1"/>
</dbReference>
<accession>A0A9N8IJY4</accession>
<evidence type="ECO:0000256" key="1">
    <source>
        <dbReference type="ARBA" id="ARBA00008857"/>
    </source>
</evidence>
<sequence length="372" mass="44208">MITIEHNLNLSHNIYKDAKRGSYYFRITYYDKTNTRKYITRKGFAQRKDAVKQCNKMMDELEGIGEELKKLPFDKLVDEYIDWYSARRKSSSVKALKTHTNNHLLPYFKSMDVFNITTQDVMKFQNKKLKEGHSGDYLKKMHVYLVSLLNHAMKFHELKQNVASLVGNFEIESQKRLNYWTLEQFNQFYEALATQQQKLFFKLLFYSGARKGEIRALTWRDINFDDDFIHINKTDYHGEVTAPKTKSAIRDIYLPTHMMYDIKDYLIWYKENNIYKDDYVLFGTFYKAYSESTIDRWFTNALKVLDEQLPNGQNFPRIVIHELRHSHASMLVNLGASVMIIAQRLGHSDTTEVYNRYGHLYPSTQKEIVKYL</sequence>
<dbReference type="Pfam" id="PF14657">
    <property type="entry name" value="Arm-DNA-bind_4"/>
    <property type="match status" value="1"/>
</dbReference>
<keyword evidence="4" id="KW-0233">DNA recombination</keyword>
<evidence type="ECO:0000313" key="9">
    <source>
        <dbReference type="Proteomes" id="UP000507402"/>
    </source>
</evidence>
<evidence type="ECO:0000259" key="6">
    <source>
        <dbReference type="PROSITE" id="PS51898"/>
    </source>
</evidence>
<evidence type="ECO:0000313" key="8">
    <source>
        <dbReference type="EMBL" id="CAC8247156.1"/>
    </source>
</evidence>
<feature type="domain" description="Tyr recombinase" evidence="6">
    <location>
        <begin position="175"/>
        <end position="370"/>
    </location>
</feature>
<dbReference type="PROSITE" id="PS51900">
    <property type="entry name" value="CB"/>
    <property type="match status" value="1"/>
</dbReference>
<dbReference type="PANTHER" id="PTHR30629:SF2">
    <property type="entry name" value="PROPHAGE INTEGRASE INTS-RELATED"/>
    <property type="match status" value="1"/>
</dbReference>